<gene>
    <name evidence="2" type="ORF">BRYFOR_05033</name>
</gene>
<dbReference type="PANTHER" id="PTHR43283">
    <property type="entry name" value="BETA-LACTAMASE-RELATED"/>
    <property type="match status" value="1"/>
</dbReference>
<feature type="domain" description="Beta-lactamase-related" evidence="1">
    <location>
        <begin position="34"/>
        <end position="302"/>
    </location>
</feature>
<sequence length="496" mass="56590">MGKIYAEKEGIPSLWLTNMMERWEGQLCHVHGYIILRNGNTVAEAYRYPYTRESRRILHSVSKTITAIAIGMAVSEGLISVDDKVLSFFPGYEPQQKPDDFLKELTIAHLLTMSVGHPGDDLNSIYAENRPVWKTFLDTEMVCRPGSRFVYNSGATYMLSKILTMVTGEKLLDYLQPRLFEPLGITDVDWDEIDGASTGGWGCMLSLPDMAKIGQLLLQKGSWDGQQLLPETWVEEMTGWKIASDETNVLADWRCGYCYQMWRCSREGCFRADGAFGQYILVMPPKKMVAVIWSEDAYSQDMLDCFWEEVYDKADDRIYGIDGRVYEVFHKKCREWAAPLRLAPSCSFKETQISDKTYQSVRMGAFIDSMSFSFSQEGYLKITMGKGEKVSEIYAGNTEMYLGEGKMNFEIASYIRLGKKRLEPAKYGAVYQWISDRALKIMINWLETPHNMEITCVFGETCVTAVLSVSYRKLLLEFDDSASIFNVDECFVGEIL</sequence>
<comment type="caution">
    <text evidence="2">The sequence shown here is derived from an EMBL/GenBank/DDBJ whole genome shotgun (WGS) entry which is preliminary data.</text>
</comment>
<dbReference type="InterPro" id="IPR012338">
    <property type="entry name" value="Beta-lactam/transpept-like"/>
</dbReference>
<protein>
    <submittedName>
        <fullName evidence="2">Beta-lactamase</fullName>
    </submittedName>
</protein>
<dbReference type="OrthoDB" id="9773047at2"/>
<evidence type="ECO:0000313" key="2">
    <source>
        <dbReference type="EMBL" id="EET62683.1"/>
    </source>
</evidence>
<dbReference type="Proteomes" id="UP000005561">
    <property type="component" value="Unassembled WGS sequence"/>
</dbReference>
<evidence type="ECO:0000259" key="1">
    <source>
        <dbReference type="Pfam" id="PF00144"/>
    </source>
</evidence>
<dbReference type="STRING" id="168384.SAMN05660368_01669"/>
<dbReference type="EMBL" id="ACCL02000001">
    <property type="protein sequence ID" value="EET62683.1"/>
    <property type="molecule type" value="Genomic_DNA"/>
</dbReference>
<dbReference type="SUPFAM" id="SSF56601">
    <property type="entry name" value="beta-lactamase/transpeptidase-like"/>
    <property type="match status" value="1"/>
</dbReference>
<organism evidence="2 3">
    <name type="scientific">Marvinbryantia formatexigens DSM 14469</name>
    <dbReference type="NCBI Taxonomy" id="478749"/>
    <lineage>
        <taxon>Bacteria</taxon>
        <taxon>Bacillati</taxon>
        <taxon>Bacillota</taxon>
        <taxon>Clostridia</taxon>
        <taxon>Lachnospirales</taxon>
        <taxon>Lachnospiraceae</taxon>
        <taxon>Marvinbryantia</taxon>
    </lineage>
</organism>
<dbReference type="PANTHER" id="PTHR43283:SF7">
    <property type="entry name" value="BETA-LACTAMASE-RELATED DOMAIN-CONTAINING PROTEIN"/>
    <property type="match status" value="1"/>
</dbReference>
<dbReference type="Gene3D" id="3.40.710.10">
    <property type="entry name" value="DD-peptidase/beta-lactamase superfamily"/>
    <property type="match status" value="1"/>
</dbReference>
<dbReference type="AlphaFoldDB" id="C6L8U4"/>
<dbReference type="InterPro" id="IPR001466">
    <property type="entry name" value="Beta-lactam-related"/>
</dbReference>
<evidence type="ECO:0000313" key="3">
    <source>
        <dbReference type="Proteomes" id="UP000005561"/>
    </source>
</evidence>
<dbReference type="eggNOG" id="COG1680">
    <property type="taxonomic scope" value="Bacteria"/>
</dbReference>
<proteinExistence type="predicted"/>
<dbReference type="Pfam" id="PF00144">
    <property type="entry name" value="Beta-lactamase"/>
    <property type="match status" value="1"/>
</dbReference>
<keyword evidence="3" id="KW-1185">Reference proteome</keyword>
<accession>C6L8U4</accession>
<reference evidence="2" key="1">
    <citation type="submission" date="2009-07" db="EMBL/GenBank/DDBJ databases">
        <authorList>
            <person name="Weinstock G."/>
            <person name="Sodergren E."/>
            <person name="Clifton S."/>
            <person name="Fulton L."/>
            <person name="Fulton B."/>
            <person name="Courtney L."/>
            <person name="Fronick C."/>
            <person name="Harrison M."/>
            <person name="Strong C."/>
            <person name="Farmer C."/>
            <person name="Delahaunty K."/>
            <person name="Markovic C."/>
            <person name="Hall O."/>
            <person name="Minx P."/>
            <person name="Tomlinson C."/>
            <person name="Mitreva M."/>
            <person name="Nelson J."/>
            <person name="Hou S."/>
            <person name="Wollam A."/>
            <person name="Pepin K.H."/>
            <person name="Johnson M."/>
            <person name="Bhonagiri V."/>
            <person name="Nash W.E."/>
            <person name="Warren W."/>
            <person name="Chinwalla A."/>
            <person name="Mardis E.R."/>
            <person name="Wilson R.K."/>
        </authorList>
    </citation>
    <scope>NUCLEOTIDE SEQUENCE [LARGE SCALE GENOMIC DNA]</scope>
    <source>
        <strain evidence="2">DSM 14469</strain>
    </source>
</reference>
<dbReference type="RefSeq" id="WP_006859835.1">
    <property type="nucleotide sequence ID" value="NZ_ACCL02000001.1"/>
</dbReference>
<name>C6L8U4_9FIRM</name>
<dbReference type="InterPro" id="IPR050789">
    <property type="entry name" value="Diverse_Enzym_Activities"/>
</dbReference>